<accession>A0A9N9E626</accession>
<evidence type="ECO:0000256" key="1">
    <source>
        <dbReference type="SAM" id="MobiDB-lite"/>
    </source>
</evidence>
<feature type="non-terminal residue" evidence="2">
    <location>
        <position position="1"/>
    </location>
</feature>
<organism evidence="2 3">
    <name type="scientific">Dentiscutata erythropus</name>
    <dbReference type="NCBI Taxonomy" id="1348616"/>
    <lineage>
        <taxon>Eukaryota</taxon>
        <taxon>Fungi</taxon>
        <taxon>Fungi incertae sedis</taxon>
        <taxon>Mucoromycota</taxon>
        <taxon>Glomeromycotina</taxon>
        <taxon>Glomeromycetes</taxon>
        <taxon>Diversisporales</taxon>
        <taxon>Gigasporaceae</taxon>
        <taxon>Dentiscutata</taxon>
    </lineage>
</organism>
<dbReference type="EMBL" id="CAJVPY010006381">
    <property type="protein sequence ID" value="CAG8661635.1"/>
    <property type="molecule type" value="Genomic_DNA"/>
</dbReference>
<gene>
    <name evidence="2" type="ORF">DERYTH_LOCUS10747</name>
</gene>
<keyword evidence="3" id="KW-1185">Reference proteome</keyword>
<evidence type="ECO:0000313" key="3">
    <source>
        <dbReference type="Proteomes" id="UP000789405"/>
    </source>
</evidence>
<reference evidence="2" key="1">
    <citation type="submission" date="2021-06" db="EMBL/GenBank/DDBJ databases">
        <authorList>
            <person name="Kallberg Y."/>
            <person name="Tangrot J."/>
            <person name="Rosling A."/>
        </authorList>
    </citation>
    <scope>NUCLEOTIDE SEQUENCE</scope>
    <source>
        <strain evidence="2">MA453B</strain>
    </source>
</reference>
<proteinExistence type="predicted"/>
<feature type="region of interest" description="Disordered" evidence="1">
    <location>
        <begin position="42"/>
        <end position="66"/>
    </location>
</feature>
<dbReference type="Proteomes" id="UP000789405">
    <property type="component" value="Unassembled WGS sequence"/>
</dbReference>
<protein>
    <submittedName>
        <fullName evidence="2">11475_t:CDS:1</fullName>
    </submittedName>
</protein>
<sequence length="66" mass="8177">LRELFHDVFDTTMVPKHKQPQRCTSFMLTEPPPEDFPEWAIVNEEEEKQEEEREEQEEEREEREEE</sequence>
<comment type="caution">
    <text evidence="2">The sequence shown here is derived from an EMBL/GenBank/DDBJ whole genome shotgun (WGS) entry which is preliminary data.</text>
</comment>
<evidence type="ECO:0000313" key="2">
    <source>
        <dbReference type="EMBL" id="CAG8661635.1"/>
    </source>
</evidence>
<dbReference type="OrthoDB" id="10471878at2759"/>
<dbReference type="AlphaFoldDB" id="A0A9N9E626"/>
<name>A0A9N9E626_9GLOM</name>